<evidence type="ECO:0000313" key="3">
    <source>
        <dbReference type="Proteomes" id="UP000235598"/>
    </source>
</evidence>
<feature type="compositionally biased region" description="Basic and acidic residues" evidence="1">
    <location>
        <begin position="39"/>
        <end position="48"/>
    </location>
</feature>
<proteinExistence type="predicted"/>
<reference evidence="2 3" key="1">
    <citation type="submission" date="2017-09" db="EMBL/GenBank/DDBJ databases">
        <title>Bacterial strain isolated from the female urinary microbiota.</title>
        <authorList>
            <person name="Thomas-White K."/>
            <person name="Kumar N."/>
            <person name="Forster S."/>
            <person name="Putonti C."/>
            <person name="Lawley T."/>
            <person name="Wolfe A.J."/>
        </authorList>
    </citation>
    <scope>NUCLEOTIDE SEQUENCE [LARGE SCALE GENOMIC DNA]</scope>
    <source>
        <strain evidence="2 3">UMB1301</strain>
    </source>
</reference>
<name>A0A2N6VP16_9MICO</name>
<organism evidence="2 3">
    <name type="scientific">Brevibacterium paucivorans</name>
    <dbReference type="NCBI Taxonomy" id="170994"/>
    <lineage>
        <taxon>Bacteria</taxon>
        <taxon>Bacillati</taxon>
        <taxon>Actinomycetota</taxon>
        <taxon>Actinomycetes</taxon>
        <taxon>Micrococcales</taxon>
        <taxon>Brevibacteriaceae</taxon>
        <taxon>Brevibacterium</taxon>
    </lineage>
</organism>
<dbReference type="Proteomes" id="UP000235598">
    <property type="component" value="Unassembled WGS sequence"/>
</dbReference>
<evidence type="ECO:0000256" key="1">
    <source>
        <dbReference type="SAM" id="MobiDB-lite"/>
    </source>
</evidence>
<feature type="region of interest" description="Disordered" evidence="1">
    <location>
        <begin position="29"/>
        <end position="63"/>
    </location>
</feature>
<dbReference type="RefSeq" id="WP_102237554.1">
    <property type="nucleotide sequence ID" value="NZ_BAAAIM010000001.1"/>
</dbReference>
<evidence type="ECO:0000313" key="2">
    <source>
        <dbReference type="EMBL" id="PMD05895.1"/>
    </source>
</evidence>
<comment type="caution">
    <text evidence="2">The sequence shown here is derived from an EMBL/GenBank/DDBJ whole genome shotgun (WGS) entry which is preliminary data.</text>
</comment>
<dbReference type="AlphaFoldDB" id="A0A2N6VP16"/>
<sequence>MTSYPTRPPLTAAEELALAKEAALAALVALQPSDNDTQEEPRRWADPRRRVRHSPRGSWANRA</sequence>
<accession>A0A2N6VP16</accession>
<dbReference type="EMBL" id="PNHK01000001">
    <property type="protein sequence ID" value="PMD05895.1"/>
    <property type="molecule type" value="Genomic_DNA"/>
</dbReference>
<protein>
    <submittedName>
        <fullName evidence="2">Uncharacterized protein</fullName>
    </submittedName>
</protein>
<gene>
    <name evidence="2" type="ORF">CJ199_00315</name>
</gene>